<comment type="similarity">
    <text evidence="9">Belongs to the G-protein coupled receptor 1 family.</text>
</comment>
<evidence type="ECO:0000256" key="6">
    <source>
        <dbReference type="ARBA" id="ARBA00023136"/>
    </source>
</evidence>
<evidence type="ECO:0000256" key="10">
    <source>
        <dbReference type="SAM" id="Phobius"/>
    </source>
</evidence>
<feature type="transmembrane region" description="Helical" evidence="10">
    <location>
        <begin position="30"/>
        <end position="54"/>
    </location>
</feature>
<dbReference type="GeneID" id="114426504"/>
<dbReference type="CDD" id="cd15055">
    <property type="entry name" value="7tmA_TAARs"/>
    <property type="match status" value="1"/>
</dbReference>
<comment type="subcellular location">
    <subcellularLocation>
        <location evidence="1">Cell membrane</location>
        <topology evidence="1">Multi-pass membrane protein</topology>
    </subcellularLocation>
</comment>
<dbReference type="Pfam" id="PF00001">
    <property type="entry name" value="7tm_1"/>
    <property type="match status" value="1"/>
</dbReference>
<evidence type="ECO:0000256" key="5">
    <source>
        <dbReference type="ARBA" id="ARBA00023040"/>
    </source>
</evidence>
<keyword evidence="8 9" id="KW-0807">Transducer</keyword>
<keyword evidence="12" id="KW-1185">Reference proteome</keyword>
<dbReference type="InterPro" id="IPR050569">
    <property type="entry name" value="TAAR"/>
</dbReference>
<dbReference type="InParanoid" id="A0A6P7H3V9"/>
<evidence type="ECO:0000256" key="8">
    <source>
        <dbReference type="ARBA" id="ARBA00023224"/>
    </source>
</evidence>
<dbReference type="PANTHER" id="PTHR24249">
    <property type="entry name" value="HISTAMINE RECEPTOR-RELATED G-PROTEIN COUPLED RECEPTOR"/>
    <property type="match status" value="1"/>
</dbReference>
<feature type="transmembrane region" description="Helical" evidence="10">
    <location>
        <begin position="184"/>
        <end position="213"/>
    </location>
</feature>
<dbReference type="AlphaFoldDB" id="A0A6P7H3V9"/>
<dbReference type="InterPro" id="IPR000276">
    <property type="entry name" value="GPCR_Rhodpsn"/>
</dbReference>
<protein>
    <submittedName>
        <fullName evidence="13">Trace amine-associated receptor 8c-like</fullName>
    </submittedName>
</protein>
<feature type="transmembrane region" description="Helical" evidence="10">
    <location>
        <begin position="144"/>
        <end position="164"/>
    </location>
</feature>
<evidence type="ECO:0000256" key="7">
    <source>
        <dbReference type="ARBA" id="ARBA00023170"/>
    </source>
</evidence>
<feature type="transmembrane region" description="Helical" evidence="10">
    <location>
        <begin position="244"/>
        <end position="265"/>
    </location>
</feature>
<keyword evidence="3 9" id="KW-0812">Transmembrane</keyword>
<feature type="domain" description="G-protein coupled receptors family 1 profile" evidence="11">
    <location>
        <begin position="46"/>
        <end position="297"/>
    </location>
</feature>
<feature type="transmembrane region" description="Helical" evidence="10">
    <location>
        <begin position="66"/>
        <end position="89"/>
    </location>
</feature>
<evidence type="ECO:0000313" key="13">
    <source>
        <dbReference type="RefSeq" id="XP_028249750.1"/>
    </source>
</evidence>
<dbReference type="InterPro" id="IPR017452">
    <property type="entry name" value="GPCR_Rhodpsn_7TM"/>
</dbReference>
<feature type="transmembrane region" description="Helical" evidence="10">
    <location>
        <begin position="277"/>
        <end position="300"/>
    </location>
</feature>
<dbReference type="GO" id="GO:0005886">
    <property type="term" value="C:plasma membrane"/>
    <property type="evidence" value="ECO:0007669"/>
    <property type="project" value="UniProtKB-SubCell"/>
</dbReference>
<dbReference type="GO" id="GO:0001594">
    <property type="term" value="F:trace-amine receptor activity"/>
    <property type="evidence" value="ECO:0007669"/>
    <property type="project" value="TreeGrafter"/>
</dbReference>
<dbReference type="PRINTS" id="PR00237">
    <property type="entry name" value="GPCRRHODOPSN"/>
</dbReference>
<dbReference type="Proteomes" id="UP000515145">
    <property type="component" value="Chromosome 21"/>
</dbReference>
<dbReference type="Gene3D" id="1.20.1070.10">
    <property type="entry name" value="Rhodopsin 7-helix transmembrane proteins"/>
    <property type="match status" value="1"/>
</dbReference>
<dbReference type="OrthoDB" id="10042731at2759"/>
<dbReference type="RefSeq" id="XP_028249750.1">
    <property type="nucleotide sequence ID" value="XM_028393949.1"/>
</dbReference>
<reference evidence="13" key="1">
    <citation type="submission" date="2025-08" db="UniProtKB">
        <authorList>
            <consortium name="RefSeq"/>
        </authorList>
    </citation>
    <scope>IDENTIFICATION</scope>
</reference>
<evidence type="ECO:0000256" key="2">
    <source>
        <dbReference type="ARBA" id="ARBA00022475"/>
    </source>
</evidence>
<dbReference type="SMART" id="SM01381">
    <property type="entry name" value="7TM_GPCR_Srsx"/>
    <property type="match status" value="1"/>
</dbReference>
<evidence type="ECO:0000256" key="3">
    <source>
        <dbReference type="ARBA" id="ARBA00022692"/>
    </source>
</evidence>
<feature type="transmembrane region" description="Helical" evidence="10">
    <location>
        <begin position="101"/>
        <end position="123"/>
    </location>
</feature>
<dbReference type="FunCoup" id="A0A6P7H3V9">
    <property type="interactions" value="35"/>
</dbReference>
<gene>
    <name evidence="13" type="primary">LOC114426504</name>
</gene>
<organism evidence="12 13">
    <name type="scientific">Parambassis ranga</name>
    <name type="common">Indian glassy fish</name>
    <dbReference type="NCBI Taxonomy" id="210632"/>
    <lineage>
        <taxon>Eukaryota</taxon>
        <taxon>Metazoa</taxon>
        <taxon>Chordata</taxon>
        <taxon>Craniata</taxon>
        <taxon>Vertebrata</taxon>
        <taxon>Euteleostomi</taxon>
        <taxon>Actinopterygii</taxon>
        <taxon>Neopterygii</taxon>
        <taxon>Teleostei</taxon>
        <taxon>Neoteleostei</taxon>
        <taxon>Acanthomorphata</taxon>
        <taxon>Ovalentaria</taxon>
        <taxon>Ambassidae</taxon>
        <taxon>Parambassis</taxon>
    </lineage>
</organism>
<keyword evidence="7 9" id="KW-0675">Receptor</keyword>
<keyword evidence="6 10" id="KW-0472">Membrane</keyword>
<proteinExistence type="inferred from homology"/>
<evidence type="ECO:0000256" key="4">
    <source>
        <dbReference type="ARBA" id="ARBA00022989"/>
    </source>
</evidence>
<evidence type="ECO:0000259" key="11">
    <source>
        <dbReference type="PROSITE" id="PS50262"/>
    </source>
</evidence>
<dbReference type="PROSITE" id="PS50262">
    <property type="entry name" value="G_PROTEIN_RECEP_F1_2"/>
    <property type="match status" value="1"/>
</dbReference>
<evidence type="ECO:0000256" key="1">
    <source>
        <dbReference type="ARBA" id="ARBA00004651"/>
    </source>
</evidence>
<name>A0A6P7H3V9_9TELE</name>
<evidence type="ECO:0000313" key="12">
    <source>
        <dbReference type="Proteomes" id="UP000515145"/>
    </source>
</evidence>
<evidence type="ECO:0000256" key="9">
    <source>
        <dbReference type="RuleBase" id="RU000688"/>
    </source>
</evidence>
<sequence>MNTLEEAELCFPQLLNSSCKKAMPAHSVALIIYITLSTICLLTVVLNLLVVISISHFKQLHTSTNLLLLSLAVADFFVGLLILFQIMLIDGCWFLSDLTCALYFLLDYIITSASVGTMVLISIDRYIAICDPLHYSNKVTQNRVQVCISLCWMFSIVFQCLVLRDNLEQPGSFNTCFGECVVVVGYFAGIADVILSFIGPVTVIVILYIRVFVVAVSQARAMRSQVATVQGSANISEYKSELKALRTVSVVIVVFLICLCPYYCVTLTGEDSLINSSSIAFVTCLFYFNSCLNPLIYALFYPWFRKSMKLIVTLQILKPGSCETSIL</sequence>
<dbReference type="SUPFAM" id="SSF81321">
    <property type="entry name" value="Family A G protein-coupled receptor-like"/>
    <property type="match status" value="1"/>
</dbReference>
<keyword evidence="5 9" id="KW-0297">G-protein coupled receptor</keyword>
<keyword evidence="4 10" id="KW-1133">Transmembrane helix</keyword>
<keyword evidence="2" id="KW-1003">Cell membrane</keyword>
<dbReference type="PANTHER" id="PTHR24249:SF381">
    <property type="entry name" value="TRACE AMINE ASSOCIATED RECEPTOR 19P-RELATED"/>
    <property type="match status" value="1"/>
</dbReference>
<dbReference type="PROSITE" id="PS00237">
    <property type="entry name" value="G_PROTEIN_RECEP_F1_1"/>
    <property type="match status" value="1"/>
</dbReference>
<accession>A0A6P7H3V9</accession>